<organism evidence="3 4">
    <name type="scientific">Parabacteroides goldsteinii</name>
    <dbReference type="NCBI Taxonomy" id="328812"/>
    <lineage>
        <taxon>Bacteria</taxon>
        <taxon>Pseudomonadati</taxon>
        <taxon>Bacteroidota</taxon>
        <taxon>Bacteroidia</taxon>
        <taxon>Bacteroidales</taxon>
        <taxon>Tannerellaceae</taxon>
        <taxon>Parabacteroides</taxon>
    </lineage>
</organism>
<dbReference type="PANTHER" id="PTHR42760:SF115">
    <property type="entry name" value="3-OXOACYL-[ACYL-CARRIER-PROTEIN] REDUCTASE FABG"/>
    <property type="match status" value="1"/>
</dbReference>
<dbReference type="PROSITE" id="PS00061">
    <property type="entry name" value="ADH_SHORT"/>
    <property type="match status" value="1"/>
</dbReference>
<dbReference type="Proteomes" id="UP000036166">
    <property type="component" value="Unassembled WGS sequence"/>
</dbReference>
<dbReference type="AlphaFoldDB" id="A0A0J6CS94"/>
<sequence>MSTLDLFSLKGKKGFITGAARGIGKCLADAFTEMGASIAIVDIDIAEAEKTAKELAARYSAHTIAIRCDVTDAEDVGQMMDTFIKEYGSIDFAINNAGIANTYAAEEISSKDFKKVVDINLNGVFLTAQAAARQMIKEGKAGSIVNTASMSAHIINTPQTIANYCASKGGVLLLTKALAVEWAKYNIRVNCVSPGYMATELVAEMKDMHEGWISKIPAGRLGVPKDLIGAYLYLLSDAARYTTGTDLIVDGGYTSL</sequence>
<dbReference type="RefSeq" id="WP_048314445.1">
    <property type="nucleotide sequence ID" value="NZ_CAJLDJ010000007.1"/>
</dbReference>
<gene>
    <name evidence="3" type="ORF">ACM15_03640</name>
</gene>
<evidence type="ECO:0000256" key="1">
    <source>
        <dbReference type="ARBA" id="ARBA00006484"/>
    </source>
</evidence>
<dbReference type="GO" id="GO:0016616">
    <property type="term" value="F:oxidoreductase activity, acting on the CH-OH group of donors, NAD or NADP as acceptor"/>
    <property type="evidence" value="ECO:0007669"/>
    <property type="project" value="UniProtKB-ARBA"/>
</dbReference>
<dbReference type="Pfam" id="PF13561">
    <property type="entry name" value="adh_short_C2"/>
    <property type="match status" value="1"/>
</dbReference>
<dbReference type="Gene3D" id="3.40.50.720">
    <property type="entry name" value="NAD(P)-binding Rossmann-like Domain"/>
    <property type="match status" value="1"/>
</dbReference>
<dbReference type="PRINTS" id="PR00081">
    <property type="entry name" value="GDHRDH"/>
</dbReference>
<keyword evidence="2" id="KW-0560">Oxidoreductase</keyword>
<dbReference type="InterPro" id="IPR020904">
    <property type="entry name" value="Sc_DH/Rdtase_CS"/>
</dbReference>
<accession>A0A0J6CS94</accession>
<protein>
    <submittedName>
        <fullName evidence="3">Short-chain dehydrogenase</fullName>
    </submittedName>
</protein>
<comment type="caution">
    <text evidence="3">The sequence shown here is derived from an EMBL/GenBank/DDBJ whole genome shotgun (WGS) entry which is preliminary data.</text>
</comment>
<dbReference type="GO" id="GO:0005975">
    <property type="term" value="P:carbohydrate metabolic process"/>
    <property type="evidence" value="ECO:0007669"/>
    <property type="project" value="UniProtKB-ARBA"/>
</dbReference>
<dbReference type="InterPro" id="IPR002347">
    <property type="entry name" value="SDR_fam"/>
</dbReference>
<dbReference type="EMBL" id="LFJV01000009">
    <property type="protein sequence ID" value="KMM34994.1"/>
    <property type="molecule type" value="Genomic_DNA"/>
</dbReference>
<dbReference type="FunFam" id="3.40.50.720:FF:000240">
    <property type="entry name" value="SDR family oxidoreductase"/>
    <property type="match status" value="1"/>
</dbReference>
<evidence type="ECO:0000313" key="4">
    <source>
        <dbReference type="Proteomes" id="UP000036166"/>
    </source>
</evidence>
<dbReference type="InterPro" id="IPR036291">
    <property type="entry name" value="NAD(P)-bd_dom_sf"/>
</dbReference>
<name>A0A0J6CS94_9BACT</name>
<proteinExistence type="inferred from homology"/>
<dbReference type="NCBIfam" id="NF005559">
    <property type="entry name" value="PRK07231.1"/>
    <property type="match status" value="1"/>
</dbReference>
<dbReference type="PANTHER" id="PTHR42760">
    <property type="entry name" value="SHORT-CHAIN DEHYDROGENASES/REDUCTASES FAMILY MEMBER"/>
    <property type="match status" value="1"/>
</dbReference>
<reference evidence="3 4" key="1">
    <citation type="submission" date="2015-06" db="EMBL/GenBank/DDBJ databases">
        <title>Draft Genome Sequence of Parabacteroides goldsteinii with Putative Novel Metallo-Beta-Lactamases Isolated from a Blood Culture from a Human Patient.</title>
        <authorList>
            <person name="Krogh T.J."/>
            <person name="Agergaard C.N."/>
            <person name="Moller-Jensen J."/>
            <person name="Justesen U.S."/>
        </authorList>
    </citation>
    <scope>NUCLEOTIDE SEQUENCE [LARGE SCALE GENOMIC DNA]</scope>
    <source>
        <strain evidence="3 4">910340</strain>
    </source>
</reference>
<evidence type="ECO:0000313" key="3">
    <source>
        <dbReference type="EMBL" id="KMM34994.1"/>
    </source>
</evidence>
<comment type="similarity">
    <text evidence="1">Belongs to the short-chain dehydrogenases/reductases (SDR) family.</text>
</comment>
<dbReference type="SUPFAM" id="SSF51735">
    <property type="entry name" value="NAD(P)-binding Rossmann-fold domains"/>
    <property type="match status" value="1"/>
</dbReference>
<dbReference type="PRINTS" id="PR00080">
    <property type="entry name" value="SDRFAMILY"/>
</dbReference>
<dbReference type="PATRIC" id="fig|328812.4.peg.5585"/>
<evidence type="ECO:0000256" key="2">
    <source>
        <dbReference type="ARBA" id="ARBA00023002"/>
    </source>
</evidence>